<feature type="compositionally biased region" description="Basic and acidic residues" evidence="6">
    <location>
        <begin position="91"/>
        <end position="105"/>
    </location>
</feature>
<keyword evidence="3 5" id="KW-0863">Zinc-finger</keyword>
<dbReference type="SUPFAM" id="SSF90229">
    <property type="entry name" value="CCCH zinc finger"/>
    <property type="match status" value="2"/>
</dbReference>
<evidence type="ECO:0000256" key="3">
    <source>
        <dbReference type="ARBA" id="ARBA00022771"/>
    </source>
</evidence>
<protein>
    <submittedName>
        <fullName evidence="9">Protein TIS11-like</fullName>
    </submittedName>
</protein>
<dbReference type="InterPro" id="IPR000571">
    <property type="entry name" value="Znf_CCCH"/>
</dbReference>
<dbReference type="GeneID" id="106806381"/>
<dbReference type="PANTHER" id="PTHR12547">
    <property type="entry name" value="CCCH ZINC FINGER/TIS11-RELATED"/>
    <property type="match status" value="1"/>
</dbReference>
<feature type="domain" description="C3H1-type" evidence="7">
    <location>
        <begin position="144"/>
        <end position="172"/>
    </location>
</feature>
<evidence type="ECO:0000313" key="9">
    <source>
        <dbReference type="RefSeq" id="XP_014663790.1"/>
    </source>
</evidence>
<feature type="zinc finger region" description="C3H1-type" evidence="5">
    <location>
        <begin position="144"/>
        <end position="172"/>
    </location>
</feature>
<name>A0ABM1DV19_PRICU</name>
<evidence type="ECO:0000256" key="2">
    <source>
        <dbReference type="ARBA" id="ARBA00022737"/>
    </source>
</evidence>
<evidence type="ECO:0000313" key="8">
    <source>
        <dbReference type="Proteomes" id="UP000695022"/>
    </source>
</evidence>
<keyword evidence="8" id="KW-1185">Reference proteome</keyword>
<sequence>MFCKTSISVEMLTPPQVPVGMGDLIVLKEKLVQQQQQVDMLLADRAAATLASFHFQEQLHAQVCRVSSAQESRAISRGLDSASPPLHRRFDRSVSEPPPDRVKSSRYKTELCRPFEETGACKYGEKCQFAHGAHELRVLPRHPKYKTEMCRTFHTTGLCPYGPRCHFVHNPDENIQEESYEQPKVALQQQHVRSSISSGLSYSSGSLSQSPLSSPGSLSPKNEKTLFAFDQDALALALKSVSIDQVPQSRLLLQPVPEQNRTNYLQDSTRGIRLPIFNNFGIKP</sequence>
<feature type="region of interest" description="Disordered" evidence="6">
    <location>
        <begin position="76"/>
        <end position="105"/>
    </location>
</feature>
<reference evidence="9" key="1">
    <citation type="submission" date="2025-08" db="UniProtKB">
        <authorList>
            <consortium name="RefSeq"/>
        </authorList>
    </citation>
    <scope>IDENTIFICATION</scope>
</reference>
<dbReference type="PROSITE" id="PS50103">
    <property type="entry name" value="ZF_C3H1"/>
    <property type="match status" value="2"/>
</dbReference>
<keyword evidence="1 5" id="KW-0479">Metal-binding</keyword>
<dbReference type="InterPro" id="IPR045877">
    <property type="entry name" value="ZFP36-like"/>
</dbReference>
<dbReference type="Pfam" id="PF00642">
    <property type="entry name" value="zf-CCCH"/>
    <property type="match status" value="2"/>
</dbReference>
<evidence type="ECO:0000256" key="5">
    <source>
        <dbReference type="PROSITE-ProRule" id="PRU00723"/>
    </source>
</evidence>
<dbReference type="PANTHER" id="PTHR12547:SF18">
    <property type="entry name" value="PROTEIN TIS11"/>
    <property type="match status" value="1"/>
</dbReference>
<evidence type="ECO:0000256" key="6">
    <source>
        <dbReference type="SAM" id="MobiDB-lite"/>
    </source>
</evidence>
<accession>A0ABM1DV19</accession>
<dbReference type="Gene3D" id="4.10.1000.10">
    <property type="entry name" value="Zinc finger, CCCH-type"/>
    <property type="match status" value="2"/>
</dbReference>
<evidence type="ECO:0000259" key="7">
    <source>
        <dbReference type="PROSITE" id="PS50103"/>
    </source>
</evidence>
<organism evidence="8 9">
    <name type="scientific">Priapulus caudatus</name>
    <name type="common">Priapulid worm</name>
    <dbReference type="NCBI Taxonomy" id="37621"/>
    <lineage>
        <taxon>Eukaryota</taxon>
        <taxon>Metazoa</taxon>
        <taxon>Ecdysozoa</taxon>
        <taxon>Scalidophora</taxon>
        <taxon>Priapulida</taxon>
        <taxon>Priapulimorpha</taxon>
        <taxon>Priapulimorphida</taxon>
        <taxon>Priapulidae</taxon>
        <taxon>Priapulus</taxon>
    </lineage>
</organism>
<dbReference type="InterPro" id="IPR036855">
    <property type="entry name" value="Znf_CCCH_sf"/>
</dbReference>
<keyword evidence="4 5" id="KW-0862">Zinc</keyword>
<dbReference type="RefSeq" id="XP_014663790.1">
    <property type="nucleotide sequence ID" value="XM_014808304.1"/>
</dbReference>
<feature type="zinc finger region" description="C3H1-type" evidence="5">
    <location>
        <begin position="106"/>
        <end position="134"/>
    </location>
</feature>
<evidence type="ECO:0000256" key="4">
    <source>
        <dbReference type="ARBA" id="ARBA00022833"/>
    </source>
</evidence>
<dbReference type="SMART" id="SM00356">
    <property type="entry name" value="ZnF_C3H1"/>
    <property type="match status" value="2"/>
</dbReference>
<gene>
    <name evidence="9" type="primary">LOC106806381</name>
</gene>
<dbReference type="Proteomes" id="UP000695022">
    <property type="component" value="Unplaced"/>
</dbReference>
<feature type="domain" description="C3H1-type" evidence="7">
    <location>
        <begin position="106"/>
        <end position="134"/>
    </location>
</feature>
<proteinExistence type="predicted"/>
<keyword evidence="2" id="KW-0677">Repeat</keyword>
<evidence type="ECO:0000256" key="1">
    <source>
        <dbReference type="ARBA" id="ARBA00022723"/>
    </source>
</evidence>